<feature type="transmembrane region" description="Helical" evidence="1">
    <location>
        <begin position="106"/>
        <end position="124"/>
    </location>
</feature>
<accession>A0A167JDI8</accession>
<dbReference type="OrthoDB" id="5472246at2"/>
<dbReference type="AlphaFoldDB" id="A0A167JDI8"/>
<dbReference type="RefSeq" id="WP_068591258.1">
    <property type="nucleotide sequence ID" value="NZ_LRXL01000026.1"/>
</dbReference>
<keyword evidence="1" id="KW-0812">Transmembrane</keyword>
<dbReference type="EMBL" id="LRXL01000026">
    <property type="protein sequence ID" value="OAB80565.1"/>
    <property type="molecule type" value="Genomic_DNA"/>
</dbReference>
<sequence>MKQLIKNLSAPKFLLFSGIVYTLFITYSFLTSTKGMPVIRFFLADKVVHVLIHLVLVFLWLCVFARYKGGILRKKNYALVATFCVGYGIIIEILQGIYTVSREADILDVLANCIGTALGIILFLQIRQRFYNINV</sequence>
<organism evidence="3 4">
    <name type="scientific">Cochleicola gelatinilyticus</name>
    <dbReference type="NCBI Taxonomy" id="1763537"/>
    <lineage>
        <taxon>Bacteria</taxon>
        <taxon>Pseudomonadati</taxon>
        <taxon>Bacteroidota</taxon>
        <taxon>Flavobacteriia</taxon>
        <taxon>Flavobacteriales</taxon>
        <taxon>Flavobacteriaceae</taxon>
        <taxon>Cochleicola</taxon>
    </lineage>
</organism>
<comment type="caution">
    <text evidence="3">The sequence shown here is derived from an EMBL/GenBank/DDBJ whole genome shotgun (WGS) entry which is preliminary data.</text>
</comment>
<proteinExistence type="predicted"/>
<evidence type="ECO:0000256" key="1">
    <source>
        <dbReference type="SAM" id="Phobius"/>
    </source>
</evidence>
<feature type="transmembrane region" description="Helical" evidence="1">
    <location>
        <begin position="50"/>
        <end position="67"/>
    </location>
</feature>
<name>A0A167JDI8_9FLAO</name>
<reference evidence="3 4" key="1">
    <citation type="submission" date="2016-02" db="EMBL/GenBank/DDBJ databases">
        <title>Ulvibacter sp. LPB0005, isolated from Thais luteostoma.</title>
        <authorList>
            <person name="Shin S.-K."/>
            <person name="Yi H."/>
        </authorList>
    </citation>
    <scope>NUCLEOTIDE SEQUENCE [LARGE SCALE GENOMIC DNA]</scope>
    <source>
        <strain evidence="3 4">LPB0005</strain>
    </source>
</reference>
<dbReference type="Proteomes" id="UP000077013">
    <property type="component" value="Unassembled WGS sequence"/>
</dbReference>
<feature type="domain" description="VanZ-like" evidence="2">
    <location>
        <begin position="41"/>
        <end position="124"/>
    </location>
</feature>
<protein>
    <recommendedName>
        <fullName evidence="2">VanZ-like domain-containing protein</fullName>
    </recommendedName>
</protein>
<dbReference type="Pfam" id="PF04892">
    <property type="entry name" value="VanZ"/>
    <property type="match status" value="1"/>
</dbReference>
<feature type="transmembrane region" description="Helical" evidence="1">
    <location>
        <begin position="12"/>
        <end position="30"/>
    </location>
</feature>
<evidence type="ECO:0000313" key="4">
    <source>
        <dbReference type="Proteomes" id="UP000077013"/>
    </source>
</evidence>
<dbReference type="STRING" id="1763537.ULVI_07495"/>
<keyword evidence="1" id="KW-0472">Membrane</keyword>
<gene>
    <name evidence="3" type="ORF">ULVI_07495</name>
</gene>
<dbReference type="PANTHER" id="PTHR28008">
    <property type="entry name" value="DOMAIN PROTEIN, PUTATIVE (AFU_ORTHOLOGUE AFUA_3G10980)-RELATED"/>
    <property type="match status" value="1"/>
</dbReference>
<dbReference type="NCBIfam" id="NF037970">
    <property type="entry name" value="vanZ_1"/>
    <property type="match status" value="1"/>
</dbReference>
<feature type="transmembrane region" description="Helical" evidence="1">
    <location>
        <begin position="79"/>
        <end position="100"/>
    </location>
</feature>
<dbReference type="InterPro" id="IPR006976">
    <property type="entry name" value="VanZ-like"/>
</dbReference>
<evidence type="ECO:0000259" key="2">
    <source>
        <dbReference type="Pfam" id="PF04892"/>
    </source>
</evidence>
<keyword evidence="4" id="KW-1185">Reference proteome</keyword>
<keyword evidence="1" id="KW-1133">Transmembrane helix</keyword>
<dbReference type="PANTHER" id="PTHR28008:SF1">
    <property type="entry name" value="DOMAIN PROTEIN, PUTATIVE (AFU_ORTHOLOGUE AFUA_3G10980)-RELATED"/>
    <property type="match status" value="1"/>
</dbReference>
<evidence type="ECO:0000313" key="3">
    <source>
        <dbReference type="EMBL" id="OAB80565.1"/>
    </source>
</evidence>